<dbReference type="EMBL" id="MCFJ01000004">
    <property type="protein sequence ID" value="ORY67476.1"/>
    <property type="molecule type" value="Genomic_DNA"/>
</dbReference>
<dbReference type="Pfam" id="PF22685">
    <property type="entry name" value="Gal80p_C-like"/>
    <property type="match status" value="1"/>
</dbReference>
<dbReference type="Pfam" id="PF01408">
    <property type="entry name" value="GFO_IDH_MocA"/>
    <property type="match status" value="1"/>
</dbReference>
<accession>A0A1Y2E863</accession>
<evidence type="ECO:0000313" key="3">
    <source>
        <dbReference type="EMBL" id="ORY67476.1"/>
    </source>
</evidence>
<dbReference type="STRING" id="1141098.A0A1Y2E863"/>
<dbReference type="SUPFAM" id="SSF51735">
    <property type="entry name" value="NAD(P)-binding Rossmann-fold domains"/>
    <property type="match status" value="1"/>
</dbReference>
<dbReference type="GeneID" id="63776033"/>
<dbReference type="RefSeq" id="XP_040718100.1">
    <property type="nucleotide sequence ID" value="XM_040859821.1"/>
</dbReference>
<evidence type="ECO:0000259" key="2">
    <source>
        <dbReference type="Pfam" id="PF22685"/>
    </source>
</evidence>
<gene>
    <name evidence="3" type="ORF">BCR38DRAFT_427168</name>
</gene>
<dbReference type="InterPro" id="IPR000683">
    <property type="entry name" value="Gfo/Idh/MocA-like_OxRdtase_N"/>
</dbReference>
<evidence type="ECO:0000259" key="1">
    <source>
        <dbReference type="Pfam" id="PF01408"/>
    </source>
</evidence>
<keyword evidence="4" id="KW-1185">Reference proteome</keyword>
<dbReference type="AlphaFoldDB" id="A0A1Y2E863"/>
<proteinExistence type="predicted"/>
<dbReference type="PANTHER" id="PTHR43708:SF1">
    <property type="entry name" value="GALACTOSE_LACTOSE METABOLISM REGULATORY PROTEIN GAL80"/>
    <property type="match status" value="1"/>
</dbReference>
<dbReference type="Proteomes" id="UP000193689">
    <property type="component" value="Unassembled WGS sequence"/>
</dbReference>
<organism evidence="3 4">
    <name type="scientific">Pseudomassariella vexata</name>
    <dbReference type="NCBI Taxonomy" id="1141098"/>
    <lineage>
        <taxon>Eukaryota</taxon>
        <taxon>Fungi</taxon>
        <taxon>Dikarya</taxon>
        <taxon>Ascomycota</taxon>
        <taxon>Pezizomycotina</taxon>
        <taxon>Sordariomycetes</taxon>
        <taxon>Xylariomycetidae</taxon>
        <taxon>Amphisphaeriales</taxon>
        <taxon>Pseudomassariaceae</taxon>
        <taxon>Pseudomassariella</taxon>
    </lineage>
</organism>
<reference evidence="3 4" key="1">
    <citation type="submission" date="2016-07" db="EMBL/GenBank/DDBJ databases">
        <title>Pervasive Adenine N6-methylation of Active Genes in Fungi.</title>
        <authorList>
            <consortium name="DOE Joint Genome Institute"/>
            <person name="Mondo S.J."/>
            <person name="Dannebaum R.O."/>
            <person name="Kuo R.C."/>
            <person name="Labutti K."/>
            <person name="Haridas S."/>
            <person name="Kuo A."/>
            <person name="Salamov A."/>
            <person name="Ahrendt S.R."/>
            <person name="Lipzen A."/>
            <person name="Sullivan W."/>
            <person name="Andreopoulos W.B."/>
            <person name="Clum A."/>
            <person name="Lindquist E."/>
            <person name="Daum C."/>
            <person name="Ramamoorthy G.K."/>
            <person name="Gryganskyi A."/>
            <person name="Culley D."/>
            <person name="Magnuson J.K."/>
            <person name="James T.Y."/>
            <person name="O'Malley M.A."/>
            <person name="Stajich J.E."/>
            <person name="Spatafora J.W."/>
            <person name="Visel A."/>
            <person name="Grigoriev I.V."/>
        </authorList>
    </citation>
    <scope>NUCLEOTIDE SEQUENCE [LARGE SCALE GENOMIC DNA]</scope>
    <source>
        <strain evidence="3 4">CBS 129021</strain>
    </source>
</reference>
<dbReference type="PANTHER" id="PTHR43708">
    <property type="entry name" value="CONSERVED EXPRESSED OXIDOREDUCTASE (EUROFUNG)"/>
    <property type="match status" value="1"/>
</dbReference>
<feature type="domain" description="Gal80p-like C-terminal" evidence="2">
    <location>
        <begin position="145"/>
        <end position="304"/>
    </location>
</feature>
<comment type="caution">
    <text evidence="3">The sequence shown here is derived from an EMBL/GenBank/DDBJ whole genome shotgun (WGS) entry which is preliminary data.</text>
</comment>
<dbReference type="InterPro" id="IPR036291">
    <property type="entry name" value="NAD(P)-bd_dom_sf"/>
</dbReference>
<evidence type="ECO:0000313" key="4">
    <source>
        <dbReference type="Proteomes" id="UP000193689"/>
    </source>
</evidence>
<dbReference type="GO" id="GO:0000166">
    <property type="term" value="F:nucleotide binding"/>
    <property type="evidence" value="ECO:0007669"/>
    <property type="project" value="InterPro"/>
</dbReference>
<dbReference type="InterPro" id="IPR055080">
    <property type="entry name" value="Gal80p-like_C"/>
</dbReference>
<sequence length="398" mass="44174">MAPIRIALTGLSANSNSSWAASAHLPYLTSPRGKSKYEVVALLNSSVSATEAAIKNFSLPSGVKAYGDAAALAADPDVDLVVNSTRSDVHANSVEPSIRAGKAVFVEWPLAENYERGAELVQAQRQGASERFDDSIIGLQWQFSPPVQTLRSLLETGRIGTVLNSSVVFHGMCTKPEVPKVFATFFDRKIGGNSITVEYVHVINMVHHAIGEWDTETVQSRMSLERPDVAIVYGSSDGKTEVNKVHSDVPDHLWVNGRLVKGRHEFELADNATLAVEFSTYGAFKGQPSLDLKIAGTKGDIRVTSHSFAWKWENIQVYDRETGEVEDIPVGDWAEWQTELPELTRNTAELYERYADWVANGKPKGSLPQDKEWPRLHDAVVRMKELDLLFKQFDQQRH</sequence>
<feature type="domain" description="Gfo/Idh/MocA-like oxidoreductase N-terminal" evidence="1">
    <location>
        <begin position="20"/>
        <end position="125"/>
    </location>
</feature>
<name>A0A1Y2E863_9PEZI</name>
<dbReference type="Gene3D" id="3.30.360.10">
    <property type="entry name" value="Dihydrodipicolinate Reductase, domain 2"/>
    <property type="match status" value="1"/>
</dbReference>
<dbReference type="OrthoDB" id="446809at2759"/>
<dbReference type="InParanoid" id="A0A1Y2E863"/>
<dbReference type="SUPFAM" id="SSF55347">
    <property type="entry name" value="Glyceraldehyde-3-phosphate dehydrogenase-like, C-terminal domain"/>
    <property type="match status" value="1"/>
</dbReference>
<dbReference type="Gene3D" id="3.40.50.720">
    <property type="entry name" value="NAD(P)-binding Rossmann-like Domain"/>
    <property type="match status" value="1"/>
</dbReference>
<protein>
    <submittedName>
        <fullName evidence="3">Oxidoreductase family protein</fullName>
    </submittedName>
</protein>
<dbReference type="InterPro" id="IPR051317">
    <property type="entry name" value="Gfo/Idh/MocA_oxidoreduct"/>
</dbReference>